<name>A0A222FGJ2_9GAMM</name>
<dbReference type="AlphaFoldDB" id="A0A222FGJ2"/>
<dbReference type="EMBL" id="CP022530">
    <property type="protein sequence ID" value="ASP37859.1"/>
    <property type="molecule type" value="Genomic_DNA"/>
</dbReference>
<protein>
    <recommendedName>
        <fullName evidence="3">Chitin-binding type-3 domain-containing protein</fullName>
    </recommendedName>
</protein>
<dbReference type="RefSeq" id="WP_094059068.1">
    <property type="nucleotide sequence ID" value="NZ_CP022530.1"/>
</dbReference>
<evidence type="ECO:0008006" key="3">
    <source>
        <dbReference type="Google" id="ProtNLM"/>
    </source>
</evidence>
<dbReference type="Proteomes" id="UP000202440">
    <property type="component" value="Chromosome"/>
</dbReference>
<keyword evidence="2" id="KW-1185">Reference proteome</keyword>
<dbReference type="OrthoDB" id="6992011at2"/>
<accession>A0A222FGJ2</accession>
<sequence length="299" mass="33384">MKIIKPIQIQAASLTSNMVNEAYPGWSQQQWPENSKVIVGNDIWQANIATTKQPAITNNDWTRLGSVNRWRMFDGTVGSESSGNRPFFSGNGQGIQVQLTPSSVVNGLALFNVFADSVRIEVIDSNDGVVYDKTYSLLDNSGVYDWYSYFFQPIKRKRDLVVLDLPNYGGSAIRISIAKQGASARCGMLVMGFQHQIGDTLFGMNPGIKDFSTADTNEFGETKFVRRKSAKRLRAPVMVPSSKADYVYNLLDELRSTPVVWIGTERRECSLIYGFYRSLDVAQSNAKFDDLTINIEGLI</sequence>
<organism evidence="1 2">
    <name type="scientific">Bacterioplanes sanyensis</name>
    <dbReference type="NCBI Taxonomy" id="1249553"/>
    <lineage>
        <taxon>Bacteria</taxon>
        <taxon>Pseudomonadati</taxon>
        <taxon>Pseudomonadota</taxon>
        <taxon>Gammaproteobacteria</taxon>
        <taxon>Oceanospirillales</taxon>
        <taxon>Oceanospirillaceae</taxon>
        <taxon>Bacterioplanes</taxon>
    </lineage>
</organism>
<evidence type="ECO:0000313" key="2">
    <source>
        <dbReference type="Proteomes" id="UP000202440"/>
    </source>
</evidence>
<gene>
    <name evidence="1" type="ORF">CHH28_03850</name>
</gene>
<reference evidence="1 2" key="1">
    <citation type="submission" date="2017-07" db="EMBL/GenBank/DDBJ databases">
        <title>Annotated genome sequence of Bacterioplanes sanyensis isolated from Red Sea.</title>
        <authorList>
            <person name="Rehman Z.U."/>
        </authorList>
    </citation>
    <scope>NUCLEOTIDE SEQUENCE [LARGE SCALE GENOMIC DNA]</scope>
    <source>
        <strain evidence="1 2">NV9</strain>
    </source>
</reference>
<proteinExistence type="predicted"/>
<dbReference type="KEGG" id="bsan:CHH28_03850"/>
<evidence type="ECO:0000313" key="1">
    <source>
        <dbReference type="EMBL" id="ASP37859.1"/>
    </source>
</evidence>